<reference evidence="1 2" key="1">
    <citation type="journal article" date="2020" name="Syst. Appl. Microbiol.">
        <title>Alienimonas chondri sp. nov., a novel planctomycete isolated from the biofilm of the red alga Chondrus crispus.</title>
        <authorList>
            <person name="Vitorino I."/>
            <person name="Albuquerque L."/>
            <person name="Wiegand S."/>
            <person name="Kallscheuer N."/>
            <person name="da Costa M.S."/>
            <person name="Lobo-da-Cunha A."/>
            <person name="Jogler C."/>
            <person name="Lage O.M."/>
        </authorList>
    </citation>
    <scope>NUCLEOTIDE SEQUENCE [LARGE SCALE GENOMIC DNA]</scope>
    <source>
        <strain evidence="1 2">LzC2</strain>
    </source>
</reference>
<comment type="caution">
    <text evidence="1">The sequence shown here is derived from an EMBL/GenBank/DDBJ whole genome shotgun (WGS) entry which is preliminary data.</text>
</comment>
<keyword evidence="2" id="KW-1185">Reference proteome</keyword>
<evidence type="ECO:0000313" key="1">
    <source>
        <dbReference type="EMBL" id="NNJ26060.1"/>
    </source>
</evidence>
<gene>
    <name evidence="1" type="ORF">LzC2_21390</name>
</gene>
<name>A0ABX1VEX5_9PLAN</name>
<evidence type="ECO:0008006" key="3">
    <source>
        <dbReference type="Google" id="ProtNLM"/>
    </source>
</evidence>
<dbReference type="EMBL" id="WTPX01000060">
    <property type="protein sequence ID" value="NNJ26060.1"/>
    <property type="molecule type" value="Genomic_DNA"/>
</dbReference>
<evidence type="ECO:0000313" key="2">
    <source>
        <dbReference type="Proteomes" id="UP000609651"/>
    </source>
</evidence>
<organism evidence="1 2">
    <name type="scientific">Alienimonas chondri</name>
    <dbReference type="NCBI Taxonomy" id="2681879"/>
    <lineage>
        <taxon>Bacteria</taxon>
        <taxon>Pseudomonadati</taxon>
        <taxon>Planctomycetota</taxon>
        <taxon>Planctomycetia</taxon>
        <taxon>Planctomycetales</taxon>
        <taxon>Planctomycetaceae</taxon>
        <taxon>Alienimonas</taxon>
    </lineage>
</organism>
<proteinExistence type="predicted"/>
<accession>A0ABX1VEX5</accession>
<dbReference type="Proteomes" id="UP000609651">
    <property type="component" value="Unassembled WGS sequence"/>
</dbReference>
<protein>
    <recommendedName>
        <fullName evidence="3">DUF4878 domain-containing protein</fullName>
    </recommendedName>
</protein>
<sequence>MNLTLENIRRYTFLLLAAAVGLTGCGESDPTGAPERSPEGDVRNAVNEVPDMAGDAKSFNGLFVGGKAPAGISAADYYPLRCEAQSVEIAGDRATAQVAVGKSADFDAAPETGPPTVEWALVREGDAWLLESAPLP</sequence>